<name>A0A7G2CDC3_9TRYP</name>
<feature type="chain" id="PRO_5029019682" description="RING-type domain-containing protein" evidence="5">
    <location>
        <begin position="22"/>
        <end position="407"/>
    </location>
</feature>
<keyword evidence="3" id="KW-0862">Zinc</keyword>
<dbReference type="InterPro" id="IPR017907">
    <property type="entry name" value="Znf_RING_CS"/>
</dbReference>
<keyword evidence="7" id="KW-1185">Reference proteome</keyword>
<keyword evidence="5" id="KW-0732">Signal</keyword>
<evidence type="ECO:0000256" key="5">
    <source>
        <dbReference type="SAM" id="SignalP"/>
    </source>
</evidence>
<feature type="compositionally biased region" description="Polar residues" evidence="4">
    <location>
        <begin position="284"/>
        <end position="294"/>
    </location>
</feature>
<dbReference type="VEuPathDB" id="TriTrypDB:ADEAN_000532400"/>
<proteinExistence type="predicted"/>
<evidence type="ECO:0000313" key="6">
    <source>
        <dbReference type="EMBL" id="CAD2217838.1"/>
    </source>
</evidence>
<dbReference type="GO" id="GO:0008270">
    <property type="term" value="F:zinc ion binding"/>
    <property type="evidence" value="ECO:0007669"/>
    <property type="project" value="UniProtKB-KW"/>
</dbReference>
<gene>
    <name evidence="6" type="ORF">ADEAN_000532400</name>
</gene>
<feature type="region of interest" description="Disordered" evidence="4">
    <location>
        <begin position="284"/>
        <end position="306"/>
    </location>
</feature>
<keyword evidence="1" id="KW-0479">Metal-binding</keyword>
<evidence type="ECO:0008006" key="8">
    <source>
        <dbReference type="Google" id="ProtNLM"/>
    </source>
</evidence>
<sequence length="407" mass="45197">MADCFIIAVLVVVFLSISCRAAENAGLSGSVSIFNPQDNSGEALSVSRSNLFLDFDHADVNCALRRNSSEERVRTQANRCLPQDIAKCEKRNLICRITSDDAGVASTECVTDKCAATSDYDSCVHQNECGWCCKARRCVSRDVDCYGDEKFIGPQRSCASICSYASTCQQCLETYTDFGCVWYCESQMCAPSSIESPFYRGAKVVTGKKCDSCLSGLWKGRKWGGFFRAVGVVLLFMFDCVSITYATCMIAIVSLEGTGDAEDTSEEKKRQAEIRRYGFLQNTKAPSAPVSTRSKQTKQRREARVSSTCDHCSKPILLGEVVESILFNVPLVEDRYNLSDTLSVLILPCKHLYCYPCASVMLRKGPDSKVRKLRKARYALNPFEESHCPLCGEFIRDFTMTTHIKTA</sequence>
<evidence type="ECO:0000256" key="1">
    <source>
        <dbReference type="ARBA" id="ARBA00022723"/>
    </source>
</evidence>
<evidence type="ECO:0000313" key="7">
    <source>
        <dbReference type="Proteomes" id="UP000515908"/>
    </source>
</evidence>
<dbReference type="EMBL" id="LR877153">
    <property type="protein sequence ID" value="CAD2217838.1"/>
    <property type="molecule type" value="Genomic_DNA"/>
</dbReference>
<protein>
    <recommendedName>
        <fullName evidence="8">RING-type domain-containing protein</fullName>
    </recommendedName>
</protein>
<dbReference type="PROSITE" id="PS00518">
    <property type="entry name" value="ZF_RING_1"/>
    <property type="match status" value="1"/>
</dbReference>
<evidence type="ECO:0000256" key="3">
    <source>
        <dbReference type="ARBA" id="ARBA00022833"/>
    </source>
</evidence>
<feature type="signal peptide" evidence="5">
    <location>
        <begin position="1"/>
        <end position="21"/>
    </location>
</feature>
<evidence type="ECO:0000256" key="2">
    <source>
        <dbReference type="ARBA" id="ARBA00022771"/>
    </source>
</evidence>
<organism evidence="6 7">
    <name type="scientific">Angomonas deanei</name>
    <dbReference type="NCBI Taxonomy" id="59799"/>
    <lineage>
        <taxon>Eukaryota</taxon>
        <taxon>Discoba</taxon>
        <taxon>Euglenozoa</taxon>
        <taxon>Kinetoplastea</taxon>
        <taxon>Metakinetoplastina</taxon>
        <taxon>Trypanosomatida</taxon>
        <taxon>Trypanosomatidae</taxon>
        <taxon>Strigomonadinae</taxon>
        <taxon>Angomonas</taxon>
    </lineage>
</organism>
<evidence type="ECO:0000256" key="4">
    <source>
        <dbReference type="SAM" id="MobiDB-lite"/>
    </source>
</evidence>
<dbReference type="AlphaFoldDB" id="A0A7G2CDC3"/>
<dbReference type="Proteomes" id="UP000515908">
    <property type="component" value="Chromosome 09"/>
</dbReference>
<accession>A0A7G2CDC3</accession>
<keyword evidence="2" id="KW-0863">Zinc-finger</keyword>
<reference evidence="6 7" key="1">
    <citation type="submission" date="2020-08" db="EMBL/GenBank/DDBJ databases">
        <authorList>
            <person name="Newling K."/>
            <person name="Davey J."/>
            <person name="Forrester S."/>
        </authorList>
    </citation>
    <scope>NUCLEOTIDE SEQUENCE [LARGE SCALE GENOMIC DNA]</scope>
    <source>
        <strain evidence="7">Crithidia deanei Carvalho (ATCC PRA-265)</strain>
    </source>
</reference>